<keyword evidence="7" id="KW-0067">ATP-binding</keyword>
<feature type="region of interest" description="Disordered" evidence="18">
    <location>
        <begin position="949"/>
        <end position="978"/>
    </location>
</feature>
<comment type="caution">
    <text evidence="22">The sequence shown here is derived from an EMBL/GenBank/DDBJ whole genome shotgun (WGS) entry which is preliminary data.</text>
</comment>
<feature type="compositionally biased region" description="Acidic residues" evidence="18">
    <location>
        <begin position="31"/>
        <end position="41"/>
    </location>
</feature>
<evidence type="ECO:0000256" key="4">
    <source>
        <dbReference type="ARBA" id="ARBA00022741"/>
    </source>
</evidence>
<dbReference type="EC" id="3.6.4.13" evidence="2"/>
<keyword evidence="5 22" id="KW-0378">Hydrolase</keyword>
<feature type="domain" description="Helicase ATP-binding" evidence="19">
    <location>
        <begin position="80"/>
        <end position="252"/>
    </location>
</feature>
<dbReference type="EMBL" id="JAVRRF010000004">
    <property type="protein sequence ID" value="KAK5066189.1"/>
    <property type="molecule type" value="Genomic_DNA"/>
</dbReference>
<dbReference type="PANTHER" id="PTHR47959:SF24">
    <property type="entry name" value="ATP-DEPENDENT RNA HELICASE"/>
    <property type="match status" value="1"/>
</dbReference>
<comment type="catalytic activity">
    <reaction evidence="15">
        <text>ATP + H2O = ADP + phosphate + H(+)</text>
        <dbReference type="Rhea" id="RHEA:13065"/>
        <dbReference type="ChEBI" id="CHEBI:15377"/>
        <dbReference type="ChEBI" id="CHEBI:15378"/>
        <dbReference type="ChEBI" id="CHEBI:30616"/>
        <dbReference type="ChEBI" id="CHEBI:43474"/>
        <dbReference type="ChEBI" id="CHEBI:456216"/>
        <dbReference type="EC" id="3.6.4.13"/>
    </reaction>
</comment>
<dbReference type="SMART" id="SM00487">
    <property type="entry name" value="DEXDc"/>
    <property type="match status" value="1"/>
</dbReference>
<evidence type="ECO:0000256" key="11">
    <source>
        <dbReference type="ARBA" id="ARBA00024350"/>
    </source>
</evidence>
<dbReference type="InterPro" id="IPR050079">
    <property type="entry name" value="DEAD_box_RNA_helicase"/>
</dbReference>
<feature type="compositionally biased region" description="Basic and acidic residues" evidence="18">
    <location>
        <begin position="823"/>
        <end position="838"/>
    </location>
</feature>
<evidence type="ECO:0000256" key="2">
    <source>
        <dbReference type="ARBA" id="ARBA00012552"/>
    </source>
</evidence>
<organism evidence="22 23">
    <name type="scientific">Exophiala sideris</name>
    <dbReference type="NCBI Taxonomy" id="1016849"/>
    <lineage>
        <taxon>Eukaryota</taxon>
        <taxon>Fungi</taxon>
        <taxon>Dikarya</taxon>
        <taxon>Ascomycota</taxon>
        <taxon>Pezizomycotina</taxon>
        <taxon>Eurotiomycetes</taxon>
        <taxon>Chaetothyriomycetidae</taxon>
        <taxon>Chaetothyriales</taxon>
        <taxon>Herpotrichiellaceae</taxon>
        <taxon>Exophiala</taxon>
    </lineage>
</organism>
<dbReference type="InterPro" id="IPR019194">
    <property type="entry name" value="Tscrpt_elong_fac_Eaf_N"/>
</dbReference>
<evidence type="ECO:0000256" key="14">
    <source>
        <dbReference type="ARBA" id="ARBA00024398"/>
    </source>
</evidence>
<protein>
    <recommendedName>
        <fullName evidence="14">ATP-dependent rRNA helicase RRP3</fullName>
        <ecNumber evidence="2">3.6.4.13</ecNumber>
    </recommendedName>
    <alternativeName>
        <fullName evidence="13">ATP-dependent rRNA helicase rrp3</fullName>
    </alternativeName>
</protein>
<dbReference type="CDD" id="cd17954">
    <property type="entry name" value="DEADc_DDX47"/>
    <property type="match status" value="1"/>
</dbReference>
<dbReference type="InterPro" id="IPR014014">
    <property type="entry name" value="RNA_helicase_DEAD_Q_motif"/>
</dbReference>
<feature type="compositionally biased region" description="Polar residues" evidence="18">
    <location>
        <begin position="663"/>
        <end position="702"/>
    </location>
</feature>
<evidence type="ECO:0000256" key="10">
    <source>
        <dbReference type="ARBA" id="ARBA00024301"/>
    </source>
</evidence>
<dbReference type="Proteomes" id="UP001345691">
    <property type="component" value="Unassembled WGS sequence"/>
</dbReference>
<feature type="compositionally biased region" description="Acidic residues" evidence="18">
    <location>
        <begin position="968"/>
        <end position="978"/>
    </location>
</feature>
<evidence type="ECO:0000256" key="1">
    <source>
        <dbReference type="ARBA" id="ARBA00004123"/>
    </source>
</evidence>
<dbReference type="PROSITE" id="PS51195">
    <property type="entry name" value="Q_MOTIF"/>
    <property type="match status" value="1"/>
</dbReference>
<feature type="compositionally biased region" description="Polar residues" evidence="18">
    <location>
        <begin position="618"/>
        <end position="635"/>
    </location>
</feature>
<dbReference type="Pfam" id="PF00271">
    <property type="entry name" value="Helicase_C"/>
    <property type="match status" value="1"/>
</dbReference>
<feature type="domain" description="Helicase C-terminal" evidence="20">
    <location>
        <begin position="280"/>
        <end position="424"/>
    </location>
</feature>
<keyword evidence="6" id="KW-0347">Helicase</keyword>
<feature type="domain" description="DEAD-box RNA helicase Q" evidence="21">
    <location>
        <begin position="49"/>
        <end position="77"/>
    </location>
</feature>
<dbReference type="Pfam" id="PF09816">
    <property type="entry name" value="EAF"/>
    <property type="match status" value="1"/>
</dbReference>
<evidence type="ECO:0000256" key="16">
    <source>
        <dbReference type="PROSITE-ProRule" id="PRU00552"/>
    </source>
</evidence>
<proteinExistence type="inferred from homology"/>
<sequence length="978" mass="106732">MPPLKKRKLSHDGESSEDASQQSSNALSENSDVEDNTDAIDETPTKTVTTFKELGIVDSLCEACESLGYKTPTPIQAQSIPLALQGRDLIGLAETGSGKTAAFVLPILQDLLKKAQPLHSLILAPTRELAYQISHVVEALGSLIGVRCVVLVGGMANIPQAIALGKKPHIIVATPGRLIDHLENTKGFSLRQLKYLVMDEADRLLDLDFGPTLLKILGHLPKPGRKTYLFSATMSRKVEDLQRASLSNPVRVSVSQDKYQTVSTLIQSYLFVPFKHKDLYLVHILNEMAGQTGIIFTRTVNEAQRISILLGSLGFSAIPIHGGLSQPARLAALNKFRAKSRKLLVASDVAARGLDIPSVDMVVNFDLPHDSKTYIHRVGRTARAGKSGKAISFVTQYDVELWMRIEDALQKKLNEYETVKEEVMVLAERVEEARRAAVMKMKELHEDRDSRKKGSTLKDNRQLFSRKIVYVMASPAVQPVRPSGSIDPRRPGEYPIVLGDSLKDEDSKNSLLNVRYNWQPKSGFKSGHGNLTESGGKYQLALQDEASEGGEYNYTGHLNTSKPRKDGEKTTALALVFDKSRSVFVLEALSATLDLNLESGPGQSSKDARELPPLPTTERLSQDSVQKPVKSSNSRSADDETPDASNPYDFRHFLAEARENMEKSTQQPGNRTPNPGGNMTPMSSISTPIPGSSRFKATTPQFRPTPVANKASQQKGRRSPDTKSVRASAAPKTAIKREPIKSSTKPLSKARISDSDEDDDQATIDVSRIVSKETSNTLKPTATRPGASRGHARNMSANMGSSPHIIINDDDGGLEIDMGSPPPEDRTRRNRVDPEMFRSHTGTPVAGLSSNSRPLSRPADENRGRTRDKDVSMKDIEGGLSASEDGDVEEFELGSPRDKRLGVPHSGDVTMAEDDEEKQSQKTPAVAVNDDIDDEDLLAAELEAALEEEDDEAAGHGVGLGIGLNTVQDDESEVSEEE</sequence>
<dbReference type="SMART" id="SM00490">
    <property type="entry name" value="HELICc"/>
    <property type="match status" value="1"/>
</dbReference>
<feature type="coiled-coil region" evidence="17">
    <location>
        <begin position="409"/>
        <end position="447"/>
    </location>
</feature>
<evidence type="ECO:0000256" key="3">
    <source>
        <dbReference type="ARBA" id="ARBA00022517"/>
    </source>
</evidence>
<dbReference type="GO" id="GO:0016787">
    <property type="term" value="F:hydrolase activity"/>
    <property type="evidence" value="ECO:0007669"/>
    <property type="project" value="UniProtKB-KW"/>
</dbReference>
<feature type="compositionally biased region" description="Basic and acidic residues" evidence="18">
    <location>
        <begin position="858"/>
        <end position="877"/>
    </location>
</feature>
<evidence type="ECO:0000256" key="15">
    <source>
        <dbReference type="ARBA" id="ARBA00047984"/>
    </source>
</evidence>
<dbReference type="PROSITE" id="PS00039">
    <property type="entry name" value="DEAD_ATP_HELICASE"/>
    <property type="match status" value="1"/>
</dbReference>
<feature type="region of interest" description="Disordered" evidence="18">
    <location>
        <begin position="660"/>
        <end position="925"/>
    </location>
</feature>
<dbReference type="PANTHER" id="PTHR47959">
    <property type="entry name" value="ATP-DEPENDENT RNA HELICASE RHLE-RELATED"/>
    <property type="match status" value="1"/>
</dbReference>
<comment type="subcellular location">
    <subcellularLocation>
        <location evidence="1">Nucleus</location>
    </subcellularLocation>
</comment>
<dbReference type="PROSITE" id="PS51192">
    <property type="entry name" value="HELICASE_ATP_BIND_1"/>
    <property type="match status" value="1"/>
</dbReference>
<keyword evidence="23" id="KW-1185">Reference proteome</keyword>
<keyword evidence="17" id="KW-0175">Coiled coil</keyword>
<keyword evidence="4" id="KW-0547">Nucleotide-binding</keyword>
<evidence type="ECO:0000256" key="12">
    <source>
        <dbReference type="ARBA" id="ARBA00024374"/>
    </source>
</evidence>
<dbReference type="InterPro" id="IPR001650">
    <property type="entry name" value="Helicase_C-like"/>
</dbReference>
<feature type="compositionally biased region" description="Polar residues" evidence="18">
    <location>
        <begin position="18"/>
        <end position="30"/>
    </location>
</feature>
<dbReference type="InterPro" id="IPR027417">
    <property type="entry name" value="P-loop_NTPase"/>
</dbReference>
<comment type="function">
    <text evidence="10">ATP-dependent rRNA helicase required for pre-ribosomal RNA processing. Involved in the maturation of the 35S-pre-rRNA and to its cleavage to mature 18S rRNA.</text>
</comment>
<dbReference type="InterPro" id="IPR014001">
    <property type="entry name" value="Helicase_ATP-bd"/>
</dbReference>
<evidence type="ECO:0000256" key="8">
    <source>
        <dbReference type="ARBA" id="ARBA00022884"/>
    </source>
</evidence>
<dbReference type="GO" id="GO:0003724">
    <property type="term" value="F:RNA helicase activity"/>
    <property type="evidence" value="ECO:0007669"/>
    <property type="project" value="UniProtKB-EC"/>
</dbReference>
<dbReference type="Gene3D" id="3.40.50.300">
    <property type="entry name" value="P-loop containing nucleotide triphosphate hydrolases"/>
    <property type="match status" value="2"/>
</dbReference>
<dbReference type="InterPro" id="IPR011545">
    <property type="entry name" value="DEAD/DEAH_box_helicase_dom"/>
</dbReference>
<name>A0ABR0JJM2_9EURO</name>
<feature type="region of interest" description="Disordered" evidence="18">
    <location>
        <begin position="1"/>
        <end position="44"/>
    </location>
</feature>
<dbReference type="InterPro" id="IPR000629">
    <property type="entry name" value="RNA-helicase_DEAD-box_CS"/>
</dbReference>
<keyword evidence="8" id="KW-0694">RNA-binding</keyword>
<evidence type="ECO:0000259" key="20">
    <source>
        <dbReference type="PROSITE" id="PS51194"/>
    </source>
</evidence>
<dbReference type="SUPFAM" id="SSF52540">
    <property type="entry name" value="P-loop containing nucleoside triphosphate hydrolases"/>
    <property type="match status" value="1"/>
</dbReference>
<evidence type="ECO:0000256" key="17">
    <source>
        <dbReference type="SAM" id="Coils"/>
    </source>
</evidence>
<feature type="short sequence motif" description="Q motif" evidence="16">
    <location>
        <begin position="49"/>
        <end position="77"/>
    </location>
</feature>
<gene>
    <name evidence="22" type="primary">RRP3_2</name>
    <name evidence="22" type="ORF">LTR69_002707</name>
</gene>
<reference evidence="22 23" key="1">
    <citation type="submission" date="2023-08" db="EMBL/GenBank/DDBJ databases">
        <title>Black Yeasts Isolated from many extreme environments.</title>
        <authorList>
            <person name="Coleine C."/>
            <person name="Stajich J.E."/>
            <person name="Selbmann L."/>
        </authorList>
    </citation>
    <scope>NUCLEOTIDE SEQUENCE [LARGE SCALE GENOMIC DNA]</scope>
    <source>
        <strain evidence="22 23">CCFEE 6328</strain>
    </source>
</reference>
<evidence type="ECO:0000259" key="21">
    <source>
        <dbReference type="PROSITE" id="PS51195"/>
    </source>
</evidence>
<keyword evidence="9" id="KW-0539">Nucleus</keyword>
<evidence type="ECO:0000256" key="7">
    <source>
        <dbReference type="ARBA" id="ARBA00022840"/>
    </source>
</evidence>
<dbReference type="InterPro" id="IPR044765">
    <property type="entry name" value="DDX47/Rrp3_DEADc"/>
</dbReference>
<feature type="region of interest" description="Disordered" evidence="18">
    <location>
        <begin position="597"/>
        <end position="647"/>
    </location>
</feature>
<dbReference type="CDD" id="cd18787">
    <property type="entry name" value="SF2_C_DEAD"/>
    <property type="match status" value="1"/>
</dbReference>
<evidence type="ECO:0000313" key="22">
    <source>
        <dbReference type="EMBL" id="KAK5066189.1"/>
    </source>
</evidence>
<evidence type="ECO:0000256" key="6">
    <source>
        <dbReference type="ARBA" id="ARBA00022806"/>
    </source>
</evidence>
<keyword evidence="3" id="KW-0690">Ribosome biogenesis</keyword>
<comment type="subunit">
    <text evidence="12">Interacts with the SSU processome.</text>
</comment>
<evidence type="ECO:0000256" key="9">
    <source>
        <dbReference type="ARBA" id="ARBA00023242"/>
    </source>
</evidence>
<evidence type="ECO:0000313" key="23">
    <source>
        <dbReference type="Proteomes" id="UP001345691"/>
    </source>
</evidence>
<dbReference type="PROSITE" id="PS51194">
    <property type="entry name" value="HELICASE_CTER"/>
    <property type="match status" value="1"/>
</dbReference>
<evidence type="ECO:0000256" key="18">
    <source>
        <dbReference type="SAM" id="MobiDB-lite"/>
    </source>
</evidence>
<comment type="similarity">
    <text evidence="11">Belongs to the DEAD box helicase family. DDX47/RRP3 subfamily.</text>
</comment>
<evidence type="ECO:0000256" key="13">
    <source>
        <dbReference type="ARBA" id="ARBA00024394"/>
    </source>
</evidence>
<accession>A0ABR0JJM2</accession>
<evidence type="ECO:0000259" key="19">
    <source>
        <dbReference type="PROSITE" id="PS51192"/>
    </source>
</evidence>
<dbReference type="Pfam" id="PF00270">
    <property type="entry name" value="DEAD"/>
    <property type="match status" value="1"/>
</dbReference>
<evidence type="ECO:0000256" key="5">
    <source>
        <dbReference type="ARBA" id="ARBA00022801"/>
    </source>
</evidence>